<dbReference type="AlphaFoldDB" id="A0A1I4Q7N5"/>
<comment type="caution">
    <text evidence="2">The sequence shown here is derived from an EMBL/GenBank/DDBJ whole genome shotgun (WGS) entry which is preliminary data.</text>
</comment>
<dbReference type="InterPro" id="IPR006528">
    <property type="entry name" value="Phage_head_morphogenesis_dom"/>
</dbReference>
<dbReference type="Pfam" id="PF04233">
    <property type="entry name" value="Phage_Mu_F"/>
    <property type="match status" value="1"/>
</dbReference>
<dbReference type="Proteomes" id="UP000233491">
    <property type="component" value="Unassembled WGS sequence"/>
</dbReference>
<evidence type="ECO:0000313" key="2">
    <source>
        <dbReference type="EMBL" id="PKR90877.1"/>
    </source>
</evidence>
<dbReference type="OrthoDB" id="9813502at2"/>
<name>A0A1I4Q7N5_9HYPH</name>
<organism evidence="2 3">
    <name type="scientific">Pleomorphomonas diazotrophica</name>
    <dbReference type="NCBI Taxonomy" id="1166257"/>
    <lineage>
        <taxon>Bacteria</taxon>
        <taxon>Pseudomonadati</taxon>
        <taxon>Pseudomonadota</taxon>
        <taxon>Alphaproteobacteria</taxon>
        <taxon>Hyphomicrobiales</taxon>
        <taxon>Pleomorphomonadaceae</taxon>
        <taxon>Pleomorphomonas</taxon>
    </lineage>
</organism>
<protein>
    <recommendedName>
        <fullName evidence="1">Phage head morphogenesis domain-containing protein</fullName>
    </recommendedName>
</protein>
<reference evidence="2 3" key="1">
    <citation type="submission" date="2017-12" db="EMBL/GenBank/DDBJ databases">
        <title>Anaerobic carbon monoxide metabolism by Pleomorphomonas carboxyditropha sp. nov., a new mesophilic hydrogenogenic carboxidotroph.</title>
        <authorList>
            <person name="Esquivel-Elizondo S."/>
            <person name="Krajmalnik-Brown R."/>
        </authorList>
    </citation>
    <scope>NUCLEOTIDE SEQUENCE [LARGE SCALE GENOMIC DNA]</scope>
    <source>
        <strain evidence="2 3">R5-392</strain>
    </source>
</reference>
<sequence length="427" mass="47267">MAVVLKPLAPAEAIAAYGRRRKNLTESFNWQDLFEQDHAEAFTVAKSAGFDILTDIDKAMTAALADGKTLEEFSRSLRPVLTDKGWWGRKLATDPLTGEERVVQLGSLKRLKTIFETNLRVSYAAGHWSAFERNKASRPFLRYVAILDERTRPAHRARHNLVLPVDHPYWDTWAPPCGWGCRCTLQSLSQRDIDRLKREGEVLKFEPPQDTFRDFVNTRTGEVTRVPDGIDPGWAYNPGKAAIEAALRRAEKLVTAPPRLAAAYDDATDPEAFRSWFMAADRRRPSAPDTVVVGTVSQKVLEDLGRRGSSPASAAVIITRKVARSMKSATAAEADGETVAALLANLPEALARPTAVMLDRRDSSLVYVLASRLIANGRLLALRVAYRRKAVKAGTPIEAFSVRSYMLVDRVSLLDLSTFSPIEGAIP</sequence>
<dbReference type="EMBL" id="PJNW01000002">
    <property type="protein sequence ID" value="PKR90877.1"/>
    <property type="molecule type" value="Genomic_DNA"/>
</dbReference>
<proteinExistence type="predicted"/>
<keyword evidence="3" id="KW-1185">Reference proteome</keyword>
<evidence type="ECO:0000259" key="1">
    <source>
        <dbReference type="Pfam" id="PF04233"/>
    </source>
</evidence>
<evidence type="ECO:0000313" key="3">
    <source>
        <dbReference type="Proteomes" id="UP000233491"/>
    </source>
</evidence>
<dbReference type="RefSeq" id="WP_101288140.1">
    <property type="nucleotide sequence ID" value="NZ_FOUQ01000001.1"/>
</dbReference>
<feature type="domain" description="Phage head morphogenesis" evidence="1">
    <location>
        <begin position="55"/>
        <end position="185"/>
    </location>
</feature>
<dbReference type="NCBIfam" id="TIGR01641">
    <property type="entry name" value="phageSPP1_gp7"/>
    <property type="match status" value="1"/>
</dbReference>
<accession>A0A1I4Q7N5</accession>
<gene>
    <name evidence="2" type="ORF">CXZ10_05880</name>
</gene>